<keyword evidence="3" id="KW-1185">Reference proteome</keyword>
<gene>
    <name evidence="2" type="ORF">NPIL_600241</name>
</gene>
<sequence length="71" mass="8179">MILDSIERSFFVDEESDEESNAADKNQVQQTNNVQEVRNIPQKTNAADLNDEKQIDVPIKDPEIKKCKLFN</sequence>
<dbReference type="Proteomes" id="UP000887013">
    <property type="component" value="Unassembled WGS sequence"/>
</dbReference>
<comment type="caution">
    <text evidence="2">The sequence shown here is derived from an EMBL/GenBank/DDBJ whole genome shotgun (WGS) entry which is preliminary data.</text>
</comment>
<proteinExistence type="predicted"/>
<dbReference type="AlphaFoldDB" id="A0A8X6PT98"/>
<name>A0A8X6PT98_NEPPI</name>
<evidence type="ECO:0000256" key="1">
    <source>
        <dbReference type="SAM" id="MobiDB-lite"/>
    </source>
</evidence>
<feature type="region of interest" description="Disordered" evidence="1">
    <location>
        <begin position="10"/>
        <end position="54"/>
    </location>
</feature>
<protein>
    <submittedName>
        <fullName evidence="2">Uncharacterized protein</fullName>
    </submittedName>
</protein>
<organism evidence="2 3">
    <name type="scientific">Nephila pilipes</name>
    <name type="common">Giant wood spider</name>
    <name type="synonym">Nephila maculata</name>
    <dbReference type="NCBI Taxonomy" id="299642"/>
    <lineage>
        <taxon>Eukaryota</taxon>
        <taxon>Metazoa</taxon>
        <taxon>Ecdysozoa</taxon>
        <taxon>Arthropoda</taxon>
        <taxon>Chelicerata</taxon>
        <taxon>Arachnida</taxon>
        <taxon>Araneae</taxon>
        <taxon>Araneomorphae</taxon>
        <taxon>Entelegynae</taxon>
        <taxon>Araneoidea</taxon>
        <taxon>Nephilidae</taxon>
        <taxon>Nephila</taxon>
    </lineage>
</organism>
<reference evidence="2" key="1">
    <citation type="submission" date="2020-08" db="EMBL/GenBank/DDBJ databases">
        <title>Multicomponent nature underlies the extraordinary mechanical properties of spider dragline silk.</title>
        <authorList>
            <person name="Kono N."/>
            <person name="Nakamura H."/>
            <person name="Mori M."/>
            <person name="Yoshida Y."/>
            <person name="Ohtoshi R."/>
            <person name="Malay A.D."/>
            <person name="Moran D.A.P."/>
            <person name="Tomita M."/>
            <person name="Numata K."/>
            <person name="Arakawa K."/>
        </authorList>
    </citation>
    <scope>NUCLEOTIDE SEQUENCE</scope>
</reference>
<evidence type="ECO:0000313" key="3">
    <source>
        <dbReference type="Proteomes" id="UP000887013"/>
    </source>
</evidence>
<feature type="compositionally biased region" description="Low complexity" evidence="1">
    <location>
        <begin position="26"/>
        <end position="39"/>
    </location>
</feature>
<feature type="compositionally biased region" description="Acidic residues" evidence="1">
    <location>
        <begin position="12"/>
        <end position="21"/>
    </location>
</feature>
<dbReference type="EMBL" id="BMAW01120192">
    <property type="protein sequence ID" value="GFT88098.1"/>
    <property type="molecule type" value="Genomic_DNA"/>
</dbReference>
<evidence type="ECO:0000313" key="2">
    <source>
        <dbReference type="EMBL" id="GFT88098.1"/>
    </source>
</evidence>
<accession>A0A8X6PT98</accession>